<dbReference type="Proteomes" id="UP001157502">
    <property type="component" value="Chromosome 1"/>
</dbReference>
<evidence type="ECO:0000313" key="1">
    <source>
        <dbReference type="EMBL" id="KAJ8015918.1"/>
    </source>
</evidence>
<accession>A0ACC2HJ88</accession>
<sequence length="221" mass="24380">MLLISRISMVIMVRGKMVNRSLKTKLPMGILWELLLILLATFLSVQSESVQHNIRVVGAVPTGTDSVELGHIPGSDCYRDLHLCIKIPGVTVFSCPLYFANTEGFVRPLSELGNVSNWSIASLIKNQSSSQMSRARQCLVLEFSSVMFMDSVSIKALKKALKCFIECARATQLSGTCGDSWKPAVIFQQTKGWLVVGIRGASCQACWELRLTKTCKGAQQY</sequence>
<gene>
    <name evidence="1" type="ORF">DPEC_G00001690</name>
</gene>
<comment type="caution">
    <text evidence="1">The sequence shown here is derived from an EMBL/GenBank/DDBJ whole genome shotgun (WGS) entry which is preliminary data.</text>
</comment>
<keyword evidence="2" id="KW-1185">Reference proteome</keyword>
<protein>
    <submittedName>
        <fullName evidence="1">Uncharacterized protein</fullName>
    </submittedName>
</protein>
<dbReference type="EMBL" id="CM055728">
    <property type="protein sequence ID" value="KAJ8015918.1"/>
    <property type="molecule type" value="Genomic_DNA"/>
</dbReference>
<reference evidence="1" key="1">
    <citation type="submission" date="2021-05" db="EMBL/GenBank/DDBJ databases">
        <authorList>
            <person name="Pan Q."/>
            <person name="Jouanno E."/>
            <person name="Zahm M."/>
            <person name="Klopp C."/>
            <person name="Cabau C."/>
            <person name="Louis A."/>
            <person name="Berthelot C."/>
            <person name="Parey E."/>
            <person name="Roest Crollius H."/>
            <person name="Montfort J."/>
            <person name="Robinson-Rechavi M."/>
            <person name="Bouchez O."/>
            <person name="Lampietro C."/>
            <person name="Lopez Roques C."/>
            <person name="Donnadieu C."/>
            <person name="Postlethwait J."/>
            <person name="Bobe J."/>
            <person name="Dillon D."/>
            <person name="Chandos A."/>
            <person name="von Hippel F."/>
            <person name="Guiguen Y."/>
        </authorList>
    </citation>
    <scope>NUCLEOTIDE SEQUENCE</scope>
    <source>
        <strain evidence="1">YG-Jan2019</strain>
    </source>
</reference>
<proteinExistence type="predicted"/>
<evidence type="ECO:0000313" key="2">
    <source>
        <dbReference type="Proteomes" id="UP001157502"/>
    </source>
</evidence>
<name>A0ACC2HJ88_DALPE</name>
<organism evidence="1 2">
    <name type="scientific">Dallia pectoralis</name>
    <name type="common">Alaska blackfish</name>
    <dbReference type="NCBI Taxonomy" id="75939"/>
    <lineage>
        <taxon>Eukaryota</taxon>
        <taxon>Metazoa</taxon>
        <taxon>Chordata</taxon>
        <taxon>Craniata</taxon>
        <taxon>Vertebrata</taxon>
        <taxon>Euteleostomi</taxon>
        <taxon>Actinopterygii</taxon>
        <taxon>Neopterygii</taxon>
        <taxon>Teleostei</taxon>
        <taxon>Protacanthopterygii</taxon>
        <taxon>Esociformes</taxon>
        <taxon>Umbridae</taxon>
        <taxon>Dallia</taxon>
    </lineage>
</organism>